<feature type="domain" description="Glycosyltransferase subfamily 4-like N-terminal" evidence="4">
    <location>
        <begin position="18"/>
        <end position="193"/>
    </location>
</feature>
<evidence type="ECO:0000256" key="1">
    <source>
        <dbReference type="ARBA" id="ARBA00022676"/>
    </source>
</evidence>
<dbReference type="Gene3D" id="3.40.50.2000">
    <property type="entry name" value="Glycogen Phosphorylase B"/>
    <property type="match status" value="2"/>
</dbReference>
<dbReference type="PANTHER" id="PTHR12526:SF629">
    <property type="entry name" value="TEICHURONIC ACID BIOSYNTHESIS GLYCOSYLTRANSFERASE TUAH-RELATED"/>
    <property type="match status" value="1"/>
</dbReference>
<dbReference type="Pfam" id="PF13439">
    <property type="entry name" value="Glyco_transf_4"/>
    <property type="match status" value="1"/>
</dbReference>
<name>A0A9X2MPA3_9BACL</name>
<dbReference type="InterPro" id="IPR028098">
    <property type="entry name" value="Glyco_trans_4-like_N"/>
</dbReference>
<dbReference type="AlphaFoldDB" id="A0A9X2MPA3"/>
<organism evidence="5 6">
    <name type="scientific">Paenibacillus soyae</name>
    <dbReference type="NCBI Taxonomy" id="2969249"/>
    <lineage>
        <taxon>Bacteria</taxon>
        <taxon>Bacillati</taxon>
        <taxon>Bacillota</taxon>
        <taxon>Bacilli</taxon>
        <taxon>Bacillales</taxon>
        <taxon>Paenibacillaceae</taxon>
        <taxon>Paenibacillus</taxon>
    </lineage>
</organism>
<evidence type="ECO:0000313" key="6">
    <source>
        <dbReference type="Proteomes" id="UP001141950"/>
    </source>
</evidence>
<evidence type="ECO:0000256" key="2">
    <source>
        <dbReference type="ARBA" id="ARBA00022679"/>
    </source>
</evidence>
<keyword evidence="1 5" id="KW-0328">Glycosyltransferase</keyword>
<reference evidence="5" key="1">
    <citation type="submission" date="2022-08" db="EMBL/GenBank/DDBJ databases">
        <title>The genomic sequence of strain Paenibacillus sp. SCIV0701.</title>
        <authorList>
            <person name="Zhao H."/>
        </authorList>
    </citation>
    <scope>NUCLEOTIDE SEQUENCE</scope>
    <source>
        <strain evidence="5">SCIV0701</strain>
    </source>
</reference>
<accession>A0A9X2MPA3</accession>
<dbReference type="Proteomes" id="UP001141950">
    <property type="component" value="Unassembled WGS sequence"/>
</dbReference>
<keyword evidence="2 5" id="KW-0808">Transferase</keyword>
<evidence type="ECO:0000259" key="4">
    <source>
        <dbReference type="Pfam" id="PF13439"/>
    </source>
</evidence>
<dbReference type="PANTHER" id="PTHR12526">
    <property type="entry name" value="GLYCOSYLTRANSFERASE"/>
    <property type="match status" value="1"/>
</dbReference>
<proteinExistence type="predicted"/>
<dbReference type="EMBL" id="JANIPJ010000006">
    <property type="protein sequence ID" value="MCR2804341.1"/>
    <property type="molecule type" value="Genomic_DNA"/>
</dbReference>
<protein>
    <submittedName>
        <fullName evidence="5">Glycosyltransferase</fullName>
        <ecNumber evidence="5">2.4.-.-</ecNumber>
    </submittedName>
</protein>
<dbReference type="InterPro" id="IPR001296">
    <property type="entry name" value="Glyco_trans_1"/>
</dbReference>
<dbReference type="Pfam" id="PF00534">
    <property type="entry name" value="Glycos_transf_1"/>
    <property type="match status" value="1"/>
</dbReference>
<feature type="domain" description="Glycosyl transferase family 1" evidence="3">
    <location>
        <begin position="322"/>
        <end position="380"/>
    </location>
</feature>
<evidence type="ECO:0000313" key="5">
    <source>
        <dbReference type="EMBL" id="MCR2804341.1"/>
    </source>
</evidence>
<dbReference type="RefSeq" id="WP_257445301.1">
    <property type="nucleotide sequence ID" value="NZ_JANIPJ010000006.1"/>
</dbReference>
<dbReference type="SUPFAM" id="SSF53756">
    <property type="entry name" value="UDP-Glycosyltransferase/glycogen phosphorylase"/>
    <property type="match status" value="1"/>
</dbReference>
<comment type="caution">
    <text evidence="5">The sequence shown here is derived from an EMBL/GenBank/DDBJ whole genome shotgun (WGS) entry which is preliminary data.</text>
</comment>
<keyword evidence="6" id="KW-1185">Reference proteome</keyword>
<dbReference type="EC" id="2.4.-.-" evidence="5"/>
<evidence type="ECO:0000259" key="3">
    <source>
        <dbReference type="Pfam" id="PF00534"/>
    </source>
</evidence>
<gene>
    <name evidence="5" type="ORF">NQZ67_10650</name>
</gene>
<sequence>MRICKLIRRHSFLDVRVFQKEAKSLAALGHDVCLLAPKYNGALLNINKAPIRDTRSASPSFGEDGVTVIPYEAKRIASIYHKTNVEKAMLRSLQNGTEGYQLDGLLAKARDAQADVYHAHEPETLYEAVQAKRFLRNQGRNARVVFDAHELENDTPLLRELMKDTDWLITVSDSIAAIYAKRYPGIPITVIYNSPRLLQLSGEPRQPDGFSEERPMIIGYEGMLTKEKGDPGRIIALLDSLTQAGLHARFKIAGQVHHPAPAEKAKIEKRLRSDPRIDYAWVDYDKLGDQWNQVDVGYIYFDLSSKNRLYALPNKFFSLLGSGVPVVVNESAAMSHVIREHECGLVVGSKNASAADFAQQLAKLYNDRELLAAMGRNARAAMSDVYCWEKMEQRLAAMYQELERQG</sequence>
<dbReference type="GO" id="GO:0016757">
    <property type="term" value="F:glycosyltransferase activity"/>
    <property type="evidence" value="ECO:0007669"/>
    <property type="project" value="UniProtKB-KW"/>
</dbReference>